<comment type="caution">
    <text evidence="2">The sequence shown here is derived from an EMBL/GenBank/DDBJ whole genome shotgun (WGS) entry which is preliminary data.</text>
</comment>
<accession>A0AA43AYK7</accession>
<dbReference type="InterPro" id="IPR014960">
    <property type="entry name" value="DUF1828"/>
</dbReference>
<evidence type="ECO:0000313" key="2">
    <source>
        <dbReference type="EMBL" id="MDH2051186.1"/>
    </source>
</evidence>
<organism evidence="2 3">
    <name type="scientific">Achromobacter marplatensis</name>
    <dbReference type="NCBI Taxonomy" id="470868"/>
    <lineage>
        <taxon>Bacteria</taxon>
        <taxon>Pseudomonadati</taxon>
        <taxon>Pseudomonadota</taxon>
        <taxon>Betaproteobacteria</taxon>
        <taxon>Burkholderiales</taxon>
        <taxon>Alcaligenaceae</taxon>
        <taxon>Achromobacter</taxon>
    </lineage>
</organism>
<dbReference type="Pfam" id="PF08861">
    <property type="entry name" value="DUF1828"/>
    <property type="match status" value="1"/>
</dbReference>
<protein>
    <submittedName>
        <fullName evidence="2">DUF1828 domain-containing protein</fullName>
    </submittedName>
</protein>
<name>A0AA43AYK7_9BURK</name>
<evidence type="ECO:0000313" key="3">
    <source>
        <dbReference type="Proteomes" id="UP001161276"/>
    </source>
</evidence>
<feature type="domain" description="DUF1828" evidence="1">
    <location>
        <begin position="29"/>
        <end position="114"/>
    </location>
</feature>
<dbReference type="Proteomes" id="UP001161276">
    <property type="component" value="Unassembled WGS sequence"/>
</dbReference>
<sequence>MMICNKIQDILGLTCFPLNDDGSLAMISTPFTFEDGDGVPVYIEKVPGHVRFFDDGGVMMHFLGRGLSLDNGRKTKFIKTVAQHHGVVFNDDGELEVWAPESQASTAFAKYMATVLGLVGWEREQQGISTDISLFVEEVAMCLKAWKPADELVEGPEYIGISGHSYRFDFKHGSDIVIAVSPHPLSVSAALKKMVDVISSPANQGMSLTVVLDDRSQPDQAKSEGAVLGAVAGVLMMTKLEHLASAHSSVN</sequence>
<reference evidence="2" key="1">
    <citation type="submission" date="2022-09" db="EMBL/GenBank/DDBJ databases">
        <title>Intensive care unit water sources are persistently colonized with multi-drug resistant bacteria and are the site of extensive horizontal gene transfer of antibiotic resistance genes.</title>
        <authorList>
            <person name="Diorio-Toth L."/>
        </authorList>
    </citation>
    <scope>NUCLEOTIDE SEQUENCE</scope>
    <source>
        <strain evidence="2">GD03676</strain>
    </source>
</reference>
<evidence type="ECO:0000259" key="1">
    <source>
        <dbReference type="Pfam" id="PF08861"/>
    </source>
</evidence>
<proteinExistence type="predicted"/>
<dbReference type="RefSeq" id="WP_280026904.1">
    <property type="nucleotide sequence ID" value="NZ_JAOCKG010000004.1"/>
</dbReference>
<dbReference type="AlphaFoldDB" id="A0AA43AYK7"/>
<gene>
    <name evidence="2" type="ORF">N5K24_12305</name>
</gene>
<dbReference type="EMBL" id="JAOCKG010000004">
    <property type="protein sequence ID" value="MDH2051186.1"/>
    <property type="molecule type" value="Genomic_DNA"/>
</dbReference>